<keyword evidence="3 9" id="KW-0812">Transmembrane</keyword>
<keyword evidence="4 9" id="KW-1133">Transmembrane helix</keyword>
<gene>
    <name evidence="12" type="ORF">A6A05_05870</name>
</gene>
<reference evidence="12 13" key="1">
    <citation type="submission" date="2016-04" db="EMBL/GenBank/DDBJ databases">
        <title>Draft genome sequence of freshwater magnetotactic bacteria Magnetospirillum marisnigri SP-1 and Magnetospirillum moscoviense BB-1.</title>
        <authorList>
            <person name="Koziaeva V."/>
            <person name="Dziuba M.V."/>
            <person name="Ivanov T.M."/>
            <person name="Kuznetsov B."/>
            <person name="Grouzdev D.S."/>
        </authorList>
    </citation>
    <scope>NUCLEOTIDE SEQUENCE [LARGE SCALE GENOMIC DNA]</scope>
    <source>
        <strain evidence="12 13">BB-1</strain>
    </source>
</reference>
<dbReference type="InterPro" id="IPR004089">
    <property type="entry name" value="MCPsignal_dom"/>
</dbReference>
<dbReference type="STRING" id="1437059.A6A05_05870"/>
<evidence type="ECO:0000259" key="10">
    <source>
        <dbReference type="PROSITE" id="PS50111"/>
    </source>
</evidence>
<dbReference type="OrthoDB" id="7260004at2"/>
<sequence length="560" mass="58693">MLSARNIPIAIKIWLPIVVSTVAFLALGWVSHDLIEKTVIEEREAKVKSITTTALGILATFHKDAQAGRVSMDEARARAFAAIGAMRYDGTEYVFVFDGDGTTLVHPKAEIIGKSLLEMKDPSGRRPIKELVDAANAGGGFVNYLWPRPGADQPQPKLSYAGKSAEWGIMVGTGIYMDDVAVRVRALMTRLAGIAALVIAVTVAIAILVIRQITVPLASVIGRMHRLANGDLAVEVADGDRGDEIGAMVKALAVFRDHAVQKTQMEAERHAAEERAQVERQAELRKIADGFEAKVGDIVAGVVEAAQGLRRLAEEMRAAAADGSASAASVAQAAEEASVNVQTVASASEELTASIDEIGSQVARSADISQAAVNEAERTNEMVGKLAHAAERIGEVVQLINTIAQQTNLLALNATIEAARAGDAGKGFAVVANEVKTLATQTSKATDEIGQQVSAIQGETKQTVVTIRAMGGTIGDISQISAAIAAAVEEQTAATREISRNIQLASAGTDQVSQSVGAVRGASDQTAAAAEGLLAAAHALGEQSERLRAEVNSFLMSVRS</sequence>
<dbReference type="Gene3D" id="1.10.287.950">
    <property type="entry name" value="Methyl-accepting chemotaxis protein"/>
    <property type="match status" value="1"/>
</dbReference>
<keyword evidence="5 9" id="KW-0472">Membrane</keyword>
<evidence type="ECO:0000256" key="6">
    <source>
        <dbReference type="ARBA" id="ARBA00023224"/>
    </source>
</evidence>
<feature type="domain" description="Methyl-accepting transducer" evidence="10">
    <location>
        <begin position="305"/>
        <end position="541"/>
    </location>
</feature>
<dbReference type="PROSITE" id="PS50885">
    <property type="entry name" value="HAMP"/>
    <property type="match status" value="1"/>
</dbReference>
<dbReference type="GO" id="GO:0005886">
    <property type="term" value="C:plasma membrane"/>
    <property type="evidence" value="ECO:0007669"/>
    <property type="project" value="UniProtKB-SubCell"/>
</dbReference>
<comment type="similarity">
    <text evidence="7">Belongs to the methyl-accepting chemotaxis (MCP) protein family.</text>
</comment>
<dbReference type="SUPFAM" id="SSF58104">
    <property type="entry name" value="Methyl-accepting chemotaxis protein (MCP) signaling domain"/>
    <property type="match status" value="1"/>
</dbReference>
<dbReference type="Pfam" id="PF17200">
    <property type="entry name" value="sCache_2"/>
    <property type="match status" value="1"/>
</dbReference>
<dbReference type="GO" id="GO:0007165">
    <property type="term" value="P:signal transduction"/>
    <property type="evidence" value="ECO:0007669"/>
    <property type="project" value="UniProtKB-KW"/>
</dbReference>
<dbReference type="InterPro" id="IPR003660">
    <property type="entry name" value="HAMP_dom"/>
</dbReference>
<dbReference type="AlphaFoldDB" id="A0A178MZP5"/>
<proteinExistence type="inferred from homology"/>
<accession>A0A178MZP5</accession>
<keyword evidence="2" id="KW-1003">Cell membrane</keyword>
<evidence type="ECO:0000259" key="11">
    <source>
        <dbReference type="PROSITE" id="PS50885"/>
    </source>
</evidence>
<feature type="transmembrane region" description="Helical" evidence="9">
    <location>
        <begin position="191"/>
        <end position="210"/>
    </location>
</feature>
<dbReference type="SMART" id="SM00304">
    <property type="entry name" value="HAMP"/>
    <property type="match status" value="1"/>
</dbReference>
<dbReference type="InterPro" id="IPR004090">
    <property type="entry name" value="Chemotax_Me-accpt_rcpt"/>
</dbReference>
<evidence type="ECO:0000256" key="4">
    <source>
        <dbReference type="ARBA" id="ARBA00022989"/>
    </source>
</evidence>
<dbReference type="GO" id="GO:0004888">
    <property type="term" value="F:transmembrane signaling receptor activity"/>
    <property type="evidence" value="ECO:0007669"/>
    <property type="project" value="InterPro"/>
</dbReference>
<dbReference type="PANTHER" id="PTHR32089:SF112">
    <property type="entry name" value="LYSOZYME-LIKE PROTEIN-RELATED"/>
    <property type="match status" value="1"/>
</dbReference>
<evidence type="ECO:0000256" key="2">
    <source>
        <dbReference type="ARBA" id="ARBA00022475"/>
    </source>
</evidence>
<dbReference type="EMBL" id="LWQU01000022">
    <property type="protein sequence ID" value="OAN65483.1"/>
    <property type="molecule type" value="Genomic_DNA"/>
</dbReference>
<dbReference type="Gene3D" id="6.10.340.10">
    <property type="match status" value="1"/>
</dbReference>
<evidence type="ECO:0000256" key="1">
    <source>
        <dbReference type="ARBA" id="ARBA00004651"/>
    </source>
</evidence>
<evidence type="ECO:0000256" key="9">
    <source>
        <dbReference type="SAM" id="Phobius"/>
    </source>
</evidence>
<dbReference type="InterPro" id="IPR033480">
    <property type="entry name" value="sCache_2"/>
</dbReference>
<evidence type="ECO:0000313" key="12">
    <source>
        <dbReference type="EMBL" id="OAN65483.1"/>
    </source>
</evidence>
<dbReference type="Proteomes" id="UP000078543">
    <property type="component" value="Unassembled WGS sequence"/>
</dbReference>
<evidence type="ECO:0000256" key="8">
    <source>
        <dbReference type="PROSITE-ProRule" id="PRU00284"/>
    </source>
</evidence>
<keyword evidence="13" id="KW-1185">Reference proteome</keyword>
<dbReference type="RefSeq" id="WP_068496691.1">
    <property type="nucleotide sequence ID" value="NZ_LWQU01000022.1"/>
</dbReference>
<dbReference type="PRINTS" id="PR00260">
    <property type="entry name" value="CHEMTRNSDUCR"/>
</dbReference>
<name>A0A178MZP5_9PROT</name>
<dbReference type="GO" id="GO:0006935">
    <property type="term" value="P:chemotaxis"/>
    <property type="evidence" value="ECO:0007669"/>
    <property type="project" value="InterPro"/>
</dbReference>
<evidence type="ECO:0008006" key="14">
    <source>
        <dbReference type="Google" id="ProtNLM"/>
    </source>
</evidence>
<comment type="caution">
    <text evidence="12">The sequence shown here is derived from an EMBL/GenBank/DDBJ whole genome shotgun (WGS) entry which is preliminary data.</text>
</comment>
<organism evidence="12 13">
    <name type="scientific">Magnetospirillum moscoviense</name>
    <dbReference type="NCBI Taxonomy" id="1437059"/>
    <lineage>
        <taxon>Bacteria</taxon>
        <taxon>Pseudomonadati</taxon>
        <taxon>Pseudomonadota</taxon>
        <taxon>Alphaproteobacteria</taxon>
        <taxon>Rhodospirillales</taxon>
        <taxon>Rhodospirillaceae</taxon>
        <taxon>Magnetospirillum</taxon>
    </lineage>
</organism>
<evidence type="ECO:0000313" key="13">
    <source>
        <dbReference type="Proteomes" id="UP000078543"/>
    </source>
</evidence>
<feature type="domain" description="HAMP" evidence="11">
    <location>
        <begin position="211"/>
        <end position="264"/>
    </location>
</feature>
<comment type="subcellular location">
    <subcellularLocation>
        <location evidence="1">Cell membrane</location>
        <topology evidence="1">Multi-pass membrane protein</topology>
    </subcellularLocation>
</comment>
<dbReference type="PROSITE" id="PS50111">
    <property type="entry name" value="CHEMOTAXIS_TRANSDUC_2"/>
    <property type="match status" value="1"/>
</dbReference>
<dbReference type="PANTHER" id="PTHR32089">
    <property type="entry name" value="METHYL-ACCEPTING CHEMOTAXIS PROTEIN MCPB"/>
    <property type="match status" value="1"/>
</dbReference>
<dbReference type="Gene3D" id="3.30.450.20">
    <property type="entry name" value="PAS domain"/>
    <property type="match status" value="1"/>
</dbReference>
<feature type="transmembrane region" description="Helical" evidence="9">
    <location>
        <begin position="13"/>
        <end position="30"/>
    </location>
</feature>
<keyword evidence="6 8" id="KW-0807">Transducer</keyword>
<evidence type="ECO:0000256" key="5">
    <source>
        <dbReference type="ARBA" id="ARBA00023136"/>
    </source>
</evidence>
<protein>
    <recommendedName>
        <fullName evidence="14">Chemotaxis protein</fullName>
    </recommendedName>
</protein>
<evidence type="ECO:0000256" key="3">
    <source>
        <dbReference type="ARBA" id="ARBA00022692"/>
    </source>
</evidence>
<dbReference type="Pfam" id="PF00015">
    <property type="entry name" value="MCPsignal"/>
    <property type="match status" value="1"/>
</dbReference>
<evidence type="ECO:0000256" key="7">
    <source>
        <dbReference type="ARBA" id="ARBA00029447"/>
    </source>
</evidence>
<dbReference type="SMART" id="SM01049">
    <property type="entry name" value="Cache_2"/>
    <property type="match status" value="1"/>
</dbReference>
<dbReference type="SMART" id="SM00283">
    <property type="entry name" value="MA"/>
    <property type="match status" value="1"/>
</dbReference>
<dbReference type="Pfam" id="PF00672">
    <property type="entry name" value="HAMP"/>
    <property type="match status" value="1"/>
</dbReference>